<keyword evidence="3" id="KW-1185">Reference proteome</keyword>
<dbReference type="Proteomes" id="UP001152320">
    <property type="component" value="Chromosome 23"/>
</dbReference>
<sequence>MAISSPTPFVTIILILYPVLSDFPKPGSAQDDSSFLPELTVLSVRNLLEPGFELKEGANHIFQFDITVEVDPSRTSAVIEGDELWQVSTWISESEDGSGRKMSFASDILPPEQSSQSYENDNGAVIAFTKIRDLLKAQGGVCEDFRFFCTRFDQPSNIVAGYNSSYTLNVDGDPDDVLTDCVPLGQCYGASANSFQWSLTPIERPAKGCARKVNVDIWVNFTENTRDLKGEGLWRLGIFGSSNADGSGSRYGEVRQAINEVQATTRLTDARPIMINEIMTDFELGSIGCISEFPYYCVEFAKGDSPNPDYTFVTESGDSSLIGCEARECKAGVAILDLNWSRDIGEFQSRQNASVSFDVQVTIDPCSPDVKGENLWKLSMFASENEDGSNRLQHPFISQILNPSEASTSFLGKETLTFTDVETPPFYAEILGCGKMKYLCLELSKGDLPNPDFEVIFPEERSGIRHCREEVCVVFNFRYEEQKF</sequence>
<feature type="chain" id="PRO_5040223955" evidence="1">
    <location>
        <begin position="22"/>
        <end position="484"/>
    </location>
</feature>
<gene>
    <name evidence="2" type="ORF">HOLleu_41432</name>
</gene>
<feature type="signal peptide" evidence="1">
    <location>
        <begin position="1"/>
        <end position="21"/>
    </location>
</feature>
<dbReference type="AlphaFoldDB" id="A0A9Q0YBJ8"/>
<protein>
    <submittedName>
        <fullName evidence="2">Uncharacterized protein</fullName>
    </submittedName>
</protein>
<evidence type="ECO:0000313" key="2">
    <source>
        <dbReference type="EMBL" id="KAJ8019732.1"/>
    </source>
</evidence>
<proteinExistence type="predicted"/>
<evidence type="ECO:0000256" key="1">
    <source>
        <dbReference type="SAM" id="SignalP"/>
    </source>
</evidence>
<organism evidence="2 3">
    <name type="scientific">Holothuria leucospilota</name>
    <name type="common">Black long sea cucumber</name>
    <name type="synonym">Mertensiothuria leucospilota</name>
    <dbReference type="NCBI Taxonomy" id="206669"/>
    <lineage>
        <taxon>Eukaryota</taxon>
        <taxon>Metazoa</taxon>
        <taxon>Echinodermata</taxon>
        <taxon>Eleutherozoa</taxon>
        <taxon>Echinozoa</taxon>
        <taxon>Holothuroidea</taxon>
        <taxon>Aspidochirotacea</taxon>
        <taxon>Aspidochirotida</taxon>
        <taxon>Holothuriidae</taxon>
        <taxon>Holothuria</taxon>
    </lineage>
</organism>
<reference evidence="2" key="1">
    <citation type="submission" date="2021-10" db="EMBL/GenBank/DDBJ databases">
        <title>Tropical sea cucumber genome reveals ecological adaptation and Cuvierian tubules defense mechanism.</title>
        <authorList>
            <person name="Chen T."/>
        </authorList>
    </citation>
    <scope>NUCLEOTIDE SEQUENCE</scope>
    <source>
        <strain evidence="2">Nanhai2018</strain>
        <tissue evidence="2">Muscle</tissue>
    </source>
</reference>
<evidence type="ECO:0000313" key="3">
    <source>
        <dbReference type="Proteomes" id="UP001152320"/>
    </source>
</evidence>
<dbReference type="OrthoDB" id="5804959at2759"/>
<name>A0A9Q0YBJ8_HOLLE</name>
<comment type="caution">
    <text evidence="2">The sequence shown here is derived from an EMBL/GenBank/DDBJ whole genome shotgun (WGS) entry which is preliminary data.</text>
</comment>
<keyword evidence="1" id="KW-0732">Signal</keyword>
<accession>A0A9Q0YBJ8</accession>
<dbReference type="EMBL" id="JAIZAY010000023">
    <property type="protein sequence ID" value="KAJ8019732.1"/>
    <property type="molecule type" value="Genomic_DNA"/>
</dbReference>